<comment type="caution">
    <text evidence="16">The sequence shown here is derived from an EMBL/GenBank/DDBJ whole genome shotgun (WGS) entry which is preliminary data.</text>
</comment>
<dbReference type="SFLD" id="SFLDG01068">
    <property type="entry name" value="FeMo_cofactor_biosynthesis_pro"/>
    <property type="match status" value="1"/>
</dbReference>
<dbReference type="SFLD" id="SFLDG01067">
    <property type="entry name" value="SPASM/twitch_domain_containing"/>
    <property type="match status" value="1"/>
</dbReference>
<comment type="function">
    <text evidence="2">Involved in the biosynthesis of the iron-molybdenum cofactor (FeMo-co or M-cluster) found in the dinitrogenase enzyme of the nitrogenase complex in nitrogen-fixing microorganisms. NifB catalyzes the crucial step of radical SAM-dependent carbide insertion that occurs concomitant with the insertion of a 9th sulfur and the rearrangement/coupling of two [4Fe-4S] clusters into a [8Fe-9S-C] cluster, the precursor to the M-cluster.</text>
</comment>
<keyword evidence="11" id="KW-0535">Nitrogen fixation</keyword>
<evidence type="ECO:0000256" key="8">
    <source>
        <dbReference type="ARBA" id="ARBA00022723"/>
    </source>
</evidence>
<dbReference type="PANTHER" id="PTHR43787">
    <property type="entry name" value="FEMO COFACTOR BIOSYNTHESIS PROTEIN NIFB-RELATED"/>
    <property type="match status" value="1"/>
</dbReference>
<organism evidence="16 17">
    <name type="scientific">Rhizomicrobium palustre</name>
    <dbReference type="NCBI Taxonomy" id="189966"/>
    <lineage>
        <taxon>Bacteria</taxon>
        <taxon>Pseudomonadati</taxon>
        <taxon>Pseudomonadota</taxon>
        <taxon>Alphaproteobacteria</taxon>
        <taxon>Micropepsales</taxon>
        <taxon>Micropepsaceae</taxon>
        <taxon>Rhizomicrobium</taxon>
    </lineage>
</organism>
<dbReference type="CDD" id="cd01335">
    <property type="entry name" value="Radical_SAM"/>
    <property type="match status" value="1"/>
</dbReference>
<evidence type="ECO:0000256" key="9">
    <source>
        <dbReference type="ARBA" id="ARBA00023004"/>
    </source>
</evidence>
<evidence type="ECO:0000256" key="7">
    <source>
        <dbReference type="ARBA" id="ARBA00022691"/>
    </source>
</evidence>
<dbReference type="InterPro" id="IPR003731">
    <property type="entry name" value="Di-Nase_FeMo-co_biosynth"/>
</dbReference>
<dbReference type="SFLD" id="SFLDS00029">
    <property type="entry name" value="Radical_SAM"/>
    <property type="match status" value="1"/>
</dbReference>
<dbReference type="SUPFAM" id="SSF53146">
    <property type="entry name" value="Nitrogenase accessory factor-like"/>
    <property type="match status" value="1"/>
</dbReference>
<feature type="domain" description="Radical SAM core" evidence="15">
    <location>
        <begin position="67"/>
        <end position="318"/>
    </location>
</feature>
<evidence type="ECO:0000256" key="14">
    <source>
        <dbReference type="ARBA" id="ARBA00032102"/>
    </source>
</evidence>
<keyword evidence="6" id="KW-0004">4Fe-4S</keyword>
<dbReference type="Pfam" id="PF04055">
    <property type="entry name" value="Radical_SAM"/>
    <property type="match status" value="1"/>
</dbReference>
<keyword evidence="7" id="KW-0949">S-adenosyl-L-methionine</keyword>
<dbReference type="EMBL" id="JAASRM010000001">
    <property type="protein sequence ID" value="NIK89184.1"/>
    <property type="molecule type" value="Genomic_DNA"/>
</dbReference>
<dbReference type="AlphaFoldDB" id="A0A846MZU4"/>
<dbReference type="NCBIfam" id="TIGR01290">
    <property type="entry name" value="nifB"/>
    <property type="match status" value="1"/>
</dbReference>
<evidence type="ECO:0000256" key="10">
    <source>
        <dbReference type="ARBA" id="ARBA00023014"/>
    </source>
</evidence>
<keyword evidence="17" id="KW-1185">Reference proteome</keyword>
<keyword evidence="10" id="KW-0411">Iron-sulfur</keyword>
<comment type="similarity">
    <text evidence="4">Belongs to the radical SAM superfamily. NifB family.</text>
</comment>
<proteinExistence type="inferred from homology"/>
<dbReference type="PROSITE" id="PS51918">
    <property type="entry name" value="RADICAL_SAM"/>
    <property type="match status" value="1"/>
</dbReference>
<dbReference type="InterPro" id="IPR034165">
    <property type="entry name" value="NifB_C"/>
</dbReference>
<dbReference type="InterPro" id="IPR013785">
    <property type="entry name" value="Aldolase_TIM"/>
</dbReference>
<dbReference type="Pfam" id="PF02579">
    <property type="entry name" value="Nitro_FeMo-Co"/>
    <property type="match status" value="1"/>
</dbReference>
<dbReference type="GO" id="GO:0016829">
    <property type="term" value="F:lyase activity"/>
    <property type="evidence" value="ECO:0007669"/>
    <property type="project" value="UniProtKB-KW"/>
</dbReference>
<evidence type="ECO:0000256" key="11">
    <source>
        <dbReference type="ARBA" id="ARBA00023231"/>
    </source>
</evidence>
<dbReference type="InterPro" id="IPR005980">
    <property type="entry name" value="Nase_CF_NifB"/>
</dbReference>
<evidence type="ECO:0000313" key="16">
    <source>
        <dbReference type="EMBL" id="NIK89184.1"/>
    </source>
</evidence>
<name>A0A846MZU4_9PROT</name>
<reference evidence="16 17" key="1">
    <citation type="submission" date="2020-03" db="EMBL/GenBank/DDBJ databases">
        <title>Genomic Encyclopedia of Type Strains, Phase IV (KMG-IV): sequencing the most valuable type-strain genomes for metagenomic binning, comparative biology and taxonomic classification.</title>
        <authorList>
            <person name="Goeker M."/>
        </authorList>
    </citation>
    <scope>NUCLEOTIDE SEQUENCE [LARGE SCALE GENOMIC DNA]</scope>
    <source>
        <strain evidence="16 17">DSM 19867</strain>
    </source>
</reference>
<keyword evidence="9" id="KW-0408">Iron</keyword>
<dbReference type="GO" id="GO:0032324">
    <property type="term" value="P:molybdopterin cofactor biosynthetic process"/>
    <property type="evidence" value="ECO:0007669"/>
    <property type="project" value="UniProtKB-ARBA"/>
</dbReference>
<dbReference type="SMART" id="SM00729">
    <property type="entry name" value="Elp3"/>
    <property type="match status" value="1"/>
</dbReference>
<evidence type="ECO:0000256" key="3">
    <source>
        <dbReference type="ARBA" id="ARBA00005155"/>
    </source>
</evidence>
<dbReference type="Proteomes" id="UP000570514">
    <property type="component" value="Unassembled WGS sequence"/>
</dbReference>
<protein>
    <recommendedName>
        <fullName evidence="5">FeMo cofactor biosynthesis protein NifB</fullName>
    </recommendedName>
    <alternativeName>
        <fullName evidence="14">Nitrogenase cofactor maturase NifB</fullName>
    </alternativeName>
    <alternativeName>
        <fullName evidence="13">Radical SAM assemblase NifB</fullName>
    </alternativeName>
</protein>
<keyword evidence="8" id="KW-0479">Metal-binding</keyword>
<comment type="cofactor">
    <cofactor evidence="1">
        <name>[4Fe-4S] cluster</name>
        <dbReference type="ChEBI" id="CHEBI:49883"/>
    </cofactor>
</comment>
<dbReference type="SFLD" id="SFLDF00281">
    <property type="entry name" value="FeMo_cofactor_biosynthesis_pro"/>
    <property type="match status" value="1"/>
</dbReference>
<dbReference type="Gene3D" id="3.30.420.130">
    <property type="entry name" value="Dinitrogenase iron-molybdenum cofactor biosynthesis domain"/>
    <property type="match status" value="1"/>
</dbReference>
<comment type="pathway">
    <text evidence="3">Cofactor biosynthesis; Fe-Mo cofactor biosynthesis.</text>
</comment>
<evidence type="ECO:0000256" key="4">
    <source>
        <dbReference type="ARBA" id="ARBA00006804"/>
    </source>
</evidence>
<dbReference type="UniPathway" id="UPA00782"/>
<evidence type="ECO:0000256" key="13">
    <source>
        <dbReference type="ARBA" id="ARBA00030926"/>
    </source>
</evidence>
<evidence type="ECO:0000259" key="15">
    <source>
        <dbReference type="PROSITE" id="PS51918"/>
    </source>
</evidence>
<evidence type="ECO:0000313" key="17">
    <source>
        <dbReference type="Proteomes" id="UP000570514"/>
    </source>
</evidence>
<dbReference type="Gene3D" id="3.20.20.70">
    <property type="entry name" value="Aldolase class I"/>
    <property type="match status" value="1"/>
</dbReference>
<dbReference type="GO" id="GO:0046872">
    <property type="term" value="F:metal ion binding"/>
    <property type="evidence" value="ECO:0007669"/>
    <property type="project" value="UniProtKB-KW"/>
</dbReference>
<evidence type="ECO:0000256" key="5">
    <source>
        <dbReference type="ARBA" id="ARBA00021702"/>
    </source>
</evidence>
<dbReference type="GO" id="GO:0051539">
    <property type="term" value="F:4 iron, 4 sulfur cluster binding"/>
    <property type="evidence" value="ECO:0007669"/>
    <property type="project" value="UniProtKB-KW"/>
</dbReference>
<evidence type="ECO:0000256" key="6">
    <source>
        <dbReference type="ARBA" id="ARBA00022485"/>
    </source>
</evidence>
<accession>A0A846MZU4</accession>
<dbReference type="InterPro" id="IPR000385">
    <property type="entry name" value="MoaA_NifB_PqqE_Fe-S-bd_CS"/>
</dbReference>
<dbReference type="InterPro" id="IPR006638">
    <property type="entry name" value="Elp3/MiaA/NifB-like_rSAM"/>
</dbReference>
<dbReference type="CDD" id="cd00852">
    <property type="entry name" value="NifB"/>
    <property type="match status" value="1"/>
</dbReference>
<dbReference type="SUPFAM" id="SSF102114">
    <property type="entry name" value="Radical SAM enzymes"/>
    <property type="match status" value="1"/>
</dbReference>
<gene>
    <name evidence="16" type="ORF">FHS83_002502</name>
</gene>
<keyword evidence="12" id="KW-0456">Lyase</keyword>
<evidence type="ECO:0000256" key="2">
    <source>
        <dbReference type="ARBA" id="ARBA00003522"/>
    </source>
</evidence>
<dbReference type="RefSeq" id="WP_167083295.1">
    <property type="nucleotide sequence ID" value="NZ_BAAADC010000001.1"/>
</dbReference>
<dbReference type="InterPro" id="IPR058240">
    <property type="entry name" value="rSAM_sf"/>
</dbReference>
<evidence type="ECO:0000256" key="1">
    <source>
        <dbReference type="ARBA" id="ARBA00001966"/>
    </source>
</evidence>
<sequence length="496" mass="53655">MSEHLPTNIVPLSSITRFDVSKPRVSGCSAKSNGKATSCGSSAGPEDLPEEIWAKVQDHPCYSEDAHHYFARMHVAVAPACNIQCHYCNRKYDCSNESRPGVVSEKLSAEEAARKVMAVAAEVPQLSVVGVAGPGDALANAPKTFRTFELIHEALPHIKLCLSTNGLALPDHVETIAAMGIDHVTITINMVDPEIGAEIYPWIFFRHKRWEGLDAARILHERQMEGLEALTAKGILVKVNSVLIPGINDEHLIEVNKAVRARGAFLHNVMPLISDPAFGTHFGLTGQRGPTPAELRKVQDSLGGDAKLMRHCRQCRADAVGMLGEDRGAEFTLEKLTEAKPYDPKKREMYLSVVERERADRQKAKEMASAPEKIAETPLLVAIATKGGGRINQHFGHATEFQIFEVTSAGAKFISHRRTDKYCVGGTDDGDAMTTTLAALEGVAAVLCAKIGDKPKQRLAEAGIIASDDYAFDYIEASAITWYAGHKGAAAASASA</sequence>
<evidence type="ECO:0000256" key="12">
    <source>
        <dbReference type="ARBA" id="ARBA00023239"/>
    </source>
</evidence>
<dbReference type="PROSITE" id="PS01305">
    <property type="entry name" value="MOAA_NIFB_PQQE"/>
    <property type="match status" value="1"/>
</dbReference>
<dbReference type="PANTHER" id="PTHR43787:SF13">
    <property type="entry name" value="FEMO COFACTOR BIOSYNTHESIS PROTEIN NIFB"/>
    <property type="match status" value="1"/>
</dbReference>
<dbReference type="InterPro" id="IPR007197">
    <property type="entry name" value="rSAM"/>
</dbReference>
<dbReference type="InterPro" id="IPR036105">
    <property type="entry name" value="DiNase_FeMo-co_biosyn_sf"/>
</dbReference>